<dbReference type="Proteomes" id="UP000014243">
    <property type="component" value="Unassembled WGS sequence"/>
</dbReference>
<proteinExistence type="predicted"/>
<dbReference type="CDD" id="cd04489">
    <property type="entry name" value="ExoVII_LU_OBF"/>
    <property type="match status" value="1"/>
</dbReference>
<evidence type="ECO:0000313" key="8">
    <source>
        <dbReference type="EMBL" id="EPC73559.1"/>
    </source>
</evidence>
<keyword evidence="3 8" id="KW-0378">Hydrolase</keyword>
<name>S2R877_LACPA</name>
<feature type="domain" description="OB-fold nucleic acid binding" evidence="7">
    <location>
        <begin position="1"/>
        <end position="65"/>
    </location>
</feature>
<gene>
    <name evidence="8" type="primary">xseA</name>
    <name evidence="8" type="ORF">Lpp126_13042</name>
</gene>
<dbReference type="Pfam" id="PF13742">
    <property type="entry name" value="tRNA_anti_2"/>
    <property type="match status" value="1"/>
</dbReference>
<dbReference type="InterPro" id="IPR020579">
    <property type="entry name" value="Exonuc_VII_lsu_C"/>
</dbReference>
<dbReference type="AlphaFoldDB" id="S2R877"/>
<reference evidence="8 9" key="1">
    <citation type="journal article" date="2013" name="PLoS ONE">
        <title>Lactobacillus paracasei comparative genomics: towards species pan-genome definition and exploitation of diversity.</title>
        <authorList>
            <person name="Smokvina T."/>
            <person name="Wels M."/>
            <person name="Polka J."/>
            <person name="Chervaux C."/>
            <person name="Brisse S."/>
            <person name="Boekhorst J."/>
            <person name="van Hylckama Vlieg J.E."/>
            <person name="Siezen R.J."/>
        </authorList>
    </citation>
    <scope>NUCLEOTIDE SEQUENCE [LARGE SCALE GENOMIC DNA]</scope>
    <source>
        <strain evidence="8 9">Lpp126</strain>
    </source>
</reference>
<dbReference type="GO" id="GO:0006308">
    <property type="term" value="P:DNA catabolic process"/>
    <property type="evidence" value="ECO:0007669"/>
    <property type="project" value="UniProtKB-UniRule"/>
</dbReference>
<keyword evidence="2" id="KW-0540">Nuclease</keyword>
<evidence type="ECO:0000256" key="3">
    <source>
        <dbReference type="ARBA" id="ARBA00022801"/>
    </source>
</evidence>
<feature type="non-terminal residue" evidence="8">
    <location>
        <position position="1"/>
    </location>
</feature>
<evidence type="ECO:0000259" key="6">
    <source>
        <dbReference type="Pfam" id="PF02601"/>
    </source>
</evidence>
<dbReference type="EMBL" id="ANKC01000928">
    <property type="protein sequence ID" value="EPC73559.1"/>
    <property type="molecule type" value="Genomic_DNA"/>
</dbReference>
<dbReference type="InterPro" id="IPR003753">
    <property type="entry name" value="Exonuc_VII_L"/>
</dbReference>
<dbReference type="NCBIfam" id="TIGR00237">
    <property type="entry name" value="xseA"/>
    <property type="match status" value="1"/>
</dbReference>
<feature type="domain" description="Exonuclease VII large subunit C-terminal" evidence="6">
    <location>
        <begin position="91"/>
        <end position="176"/>
    </location>
</feature>
<dbReference type="GO" id="GO:0009318">
    <property type="term" value="C:exodeoxyribonuclease VII complex"/>
    <property type="evidence" value="ECO:0007669"/>
    <property type="project" value="UniProtKB-UniRule"/>
</dbReference>
<evidence type="ECO:0000256" key="4">
    <source>
        <dbReference type="ARBA" id="ARBA00022839"/>
    </source>
</evidence>
<evidence type="ECO:0000256" key="5">
    <source>
        <dbReference type="NCBIfam" id="TIGR00237"/>
    </source>
</evidence>
<accession>S2R877</accession>
<evidence type="ECO:0000256" key="2">
    <source>
        <dbReference type="ARBA" id="ARBA00022722"/>
    </source>
</evidence>
<comment type="caution">
    <text evidence="8">The sequence shown here is derived from an EMBL/GenBank/DDBJ whole genome shotgun (WGS) entry which is preliminary data.</text>
</comment>
<feature type="non-terminal residue" evidence="8">
    <location>
        <position position="176"/>
    </location>
</feature>
<evidence type="ECO:0000256" key="1">
    <source>
        <dbReference type="ARBA" id="ARBA00022490"/>
    </source>
</evidence>
<dbReference type="GO" id="GO:0008855">
    <property type="term" value="F:exodeoxyribonuclease VII activity"/>
    <property type="evidence" value="ECO:0007669"/>
    <property type="project" value="UniProtKB-UniRule"/>
</dbReference>
<dbReference type="PANTHER" id="PTHR30008">
    <property type="entry name" value="EXODEOXYRIBONUCLEASE 7 LARGE SUBUNIT"/>
    <property type="match status" value="1"/>
</dbReference>
<keyword evidence="4" id="KW-0269">Exonuclease</keyword>
<dbReference type="Pfam" id="PF02601">
    <property type="entry name" value="Exonuc_VII_L"/>
    <property type="match status" value="1"/>
</dbReference>
<protein>
    <recommendedName>
        <fullName evidence="5">Exodeoxyribonuclease VII large subunit</fullName>
        <ecNumber evidence="5">3.1.11.6</ecNumber>
    </recommendedName>
</protein>
<keyword evidence="1" id="KW-0963">Cytoplasm</keyword>
<dbReference type="EC" id="3.1.11.6" evidence="5"/>
<sequence>SNYRKRVGNQYFSLKDDHAKIGALMFRNAFSKVQFDLEEGMKVLVVGRVSLYEPSGEYRLIVEHLEPDGVGALYQAFEQLKKKLSAEGLFDRNQRPLPLFPKRVAVVTSPSGAVIQDIMTTVARRYPILQLTLFPAVVQGDQAADSLVKRLNQIKAIGGFDAVIIGRGGGSIEDLW</sequence>
<dbReference type="InterPro" id="IPR025824">
    <property type="entry name" value="OB-fold_nuc-bd_dom"/>
</dbReference>
<evidence type="ECO:0000259" key="7">
    <source>
        <dbReference type="Pfam" id="PF13742"/>
    </source>
</evidence>
<evidence type="ECO:0000313" key="9">
    <source>
        <dbReference type="Proteomes" id="UP000014243"/>
    </source>
</evidence>
<dbReference type="PANTHER" id="PTHR30008:SF0">
    <property type="entry name" value="EXODEOXYRIBONUCLEASE 7 LARGE SUBUNIT"/>
    <property type="match status" value="1"/>
</dbReference>
<organism evidence="8 9">
    <name type="scientific">Lacticaseibacillus paracasei subsp. paracasei Lpp126</name>
    <dbReference type="NCBI Taxonomy" id="1256206"/>
    <lineage>
        <taxon>Bacteria</taxon>
        <taxon>Bacillati</taxon>
        <taxon>Bacillota</taxon>
        <taxon>Bacilli</taxon>
        <taxon>Lactobacillales</taxon>
        <taxon>Lactobacillaceae</taxon>
        <taxon>Lacticaseibacillus</taxon>
    </lineage>
</organism>
<dbReference type="GO" id="GO:0003676">
    <property type="term" value="F:nucleic acid binding"/>
    <property type="evidence" value="ECO:0007669"/>
    <property type="project" value="InterPro"/>
</dbReference>